<sequence length="54" mass="5695">MKNLFLLASICVLGFASCKSSTCPAYSQKSDRSVEQKAMVKAVAKAPVTSKVNG</sequence>
<gene>
    <name evidence="1" type="ORF">ACD591_20325</name>
</gene>
<name>A0ABV4RKH9_9BACT</name>
<keyword evidence="2" id="KW-1185">Reference proteome</keyword>
<dbReference type="Proteomes" id="UP001570846">
    <property type="component" value="Unassembled WGS sequence"/>
</dbReference>
<reference evidence="1 2" key="1">
    <citation type="submission" date="2024-08" db="EMBL/GenBank/DDBJ databases">
        <authorList>
            <person name="Wei W."/>
        </authorList>
    </citation>
    <scope>NUCLEOTIDE SEQUENCE [LARGE SCALE GENOMIC DNA]</scope>
    <source>
        <strain evidence="1 2">XU2</strain>
    </source>
</reference>
<evidence type="ECO:0000313" key="1">
    <source>
        <dbReference type="EMBL" id="MFA1773658.1"/>
    </source>
</evidence>
<protein>
    <submittedName>
        <fullName evidence="1">Uncharacterized protein</fullName>
    </submittedName>
</protein>
<dbReference type="PROSITE" id="PS51257">
    <property type="entry name" value="PROKAR_LIPOPROTEIN"/>
    <property type="match status" value="1"/>
</dbReference>
<evidence type="ECO:0000313" key="2">
    <source>
        <dbReference type="Proteomes" id="UP001570846"/>
    </source>
</evidence>
<comment type="caution">
    <text evidence="1">The sequence shown here is derived from an EMBL/GenBank/DDBJ whole genome shotgun (WGS) entry which is preliminary data.</text>
</comment>
<accession>A0ABV4RKH9</accession>
<proteinExistence type="predicted"/>
<dbReference type="RefSeq" id="WP_188686759.1">
    <property type="nucleotide sequence ID" value="NZ_JBGOGF010000015.1"/>
</dbReference>
<organism evidence="1 2">
    <name type="scientific">Rufibacter glacialis</name>
    <dbReference type="NCBI Taxonomy" id="1259555"/>
    <lineage>
        <taxon>Bacteria</taxon>
        <taxon>Pseudomonadati</taxon>
        <taxon>Bacteroidota</taxon>
        <taxon>Cytophagia</taxon>
        <taxon>Cytophagales</taxon>
        <taxon>Hymenobacteraceae</taxon>
        <taxon>Rufibacter</taxon>
    </lineage>
</organism>
<dbReference type="EMBL" id="JBGOGF010000015">
    <property type="protein sequence ID" value="MFA1773658.1"/>
    <property type="molecule type" value="Genomic_DNA"/>
</dbReference>